<keyword evidence="4 10" id="KW-1003">Cell membrane</keyword>
<dbReference type="InterPro" id="IPR000515">
    <property type="entry name" value="MetI-like"/>
</dbReference>
<evidence type="ECO:0000256" key="10">
    <source>
        <dbReference type="RuleBase" id="RU363054"/>
    </source>
</evidence>
<organism evidence="12 13">
    <name type="scientific">Helicobacter aurati</name>
    <dbReference type="NCBI Taxonomy" id="137778"/>
    <lineage>
        <taxon>Bacteria</taxon>
        <taxon>Pseudomonadati</taxon>
        <taxon>Campylobacterota</taxon>
        <taxon>Epsilonproteobacteria</taxon>
        <taxon>Campylobacterales</taxon>
        <taxon>Helicobacteraceae</taxon>
        <taxon>Helicobacter</taxon>
    </lineage>
</organism>
<dbReference type="EMBL" id="NXLW01000001">
    <property type="protein sequence ID" value="RDU73817.1"/>
    <property type="molecule type" value="Genomic_DNA"/>
</dbReference>
<comment type="subcellular location">
    <subcellularLocation>
        <location evidence="1 9">Cell membrane</location>
        <topology evidence="1 9">Multi-pass membrane protein</topology>
    </subcellularLocation>
</comment>
<keyword evidence="8 9" id="KW-0472">Membrane</keyword>
<feature type="transmembrane region" description="Helical" evidence="9">
    <location>
        <begin position="259"/>
        <end position="282"/>
    </location>
</feature>
<comment type="caution">
    <text evidence="12">The sequence shown here is derived from an EMBL/GenBank/DDBJ whole genome shotgun (WGS) entry which is preliminary data.</text>
</comment>
<dbReference type="Gene3D" id="1.10.3720.10">
    <property type="entry name" value="MetI-like"/>
    <property type="match status" value="1"/>
</dbReference>
<dbReference type="GO" id="GO:0005315">
    <property type="term" value="F:phosphate transmembrane transporter activity"/>
    <property type="evidence" value="ECO:0007669"/>
    <property type="project" value="InterPro"/>
</dbReference>
<evidence type="ECO:0000313" key="13">
    <source>
        <dbReference type="Proteomes" id="UP000256424"/>
    </source>
</evidence>
<sequence>MLNIHSFKESFFAFLFVVCAVVSIIALGLICLFLFINAIPTAYQIGFYDFIFGLEWYPTEEIFGIFPMIIGSLQVTALAILIGVPIGVLSAIYLSQFCPKKYKAFILPSIELLAAIPSVVYGFFGLVVLVPFLAELFHGISGKSILAASLVLSIMILPTIILVSKAALDSVPNSYLEGALSLGANKESGVFFAVLPAAKGGILAAVILGVGRAIGEAMAVIMVAGNQVQIPDSVLDGIRTLTTNIVLEMGYAEGLHRDVLIANAAVLFVFILILNLSFNLLYKEK</sequence>
<reference evidence="12 13" key="1">
    <citation type="submission" date="2018-04" db="EMBL/GenBank/DDBJ databases">
        <title>Novel Campyloabacter and Helicobacter Species and Strains.</title>
        <authorList>
            <person name="Mannion A.J."/>
            <person name="Shen Z."/>
            <person name="Fox J.G."/>
        </authorList>
    </citation>
    <scope>NUCLEOTIDE SEQUENCE [LARGE SCALE GENOMIC DNA]</scope>
    <source>
        <strain evidence="12 13">MIT 97-5075</strain>
    </source>
</reference>
<dbReference type="NCBIfam" id="TIGR02138">
    <property type="entry name" value="phosphate_pstC"/>
    <property type="match status" value="1"/>
</dbReference>
<feature type="transmembrane region" description="Helical" evidence="9">
    <location>
        <begin position="105"/>
        <end position="133"/>
    </location>
</feature>
<gene>
    <name evidence="12" type="primary">pstC</name>
    <name evidence="12" type="ORF">CQA66_01135</name>
</gene>
<dbReference type="InterPro" id="IPR011864">
    <property type="entry name" value="Phosphate_PstC"/>
</dbReference>
<evidence type="ECO:0000256" key="8">
    <source>
        <dbReference type="ARBA" id="ARBA00023136"/>
    </source>
</evidence>
<evidence type="ECO:0000256" key="9">
    <source>
        <dbReference type="RuleBase" id="RU363032"/>
    </source>
</evidence>
<dbReference type="OrthoDB" id="9785113at2"/>
<dbReference type="RefSeq" id="WP_104762649.1">
    <property type="nucleotide sequence ID" value="NZ_FZPM01000005.1"/>
</dbReference>
<keyword evidence="13" id="KW-1185">Reference proteome</keyword>
<dbReference type="PANTHER" id="PTHR30425:SF1">
    <property type="entry name" value="PHOSPHATE TRANSPORT SYSTEM PERMEASE PROTEIN PSTC"/>
    <property type="match status" value="1"/>
</dbReference>
<dbReference type="PROSITE" id="PS50928">
    <property type="entry name" value="ABC_TM1"/>
    <property type="match status" value="1"/>
</dbReference>
<feature type="transmembrane region" description="Helical" evidence="9">
    <location>
        <begin position="65"/>
        <end position="93"/>
    </location>
</feature>
<dbReference type="AlphaFoldDB" id="A0A3D8J8I8"/>
<dbReference type="GO" id="GO:0006817">
    <property type="term" value="P:phosphate ion transport"/>
    <property type="evidence" value="ECO:0007669"/>
    <property type="project" value="UniProtKB-KW"/>
</dbReference>
<evidence type="ECO:0000313" key="12">
    <source>
        <dbReference type="EMBL" id="RDU73817.1"/>
    </source>
</evidence>
<dbReference type="GO" id="GO:0005886">
    <property type="term" value="C:plasma membrane"/>
    <property type="evidence" value="ECO:0007669"/>
    <property type="project" value="UniProtKB-SubCell"/>
</dbReference>
<dbReference type="CDD" id="cd06261">
    <property type="entry name" value="TM_PBP2"/>
    <property type="match status" value="1"/>
</dbReference>
<dbReference type="PANTHER" id="PTHR30425">
    <property type="entry name" value="PHOSPHATE TRANSPORT SYSTEM PERMEASE PROTEIN PST"/>
    <property type="match status" value="1"/>
</dbReference>
<keyword evidence="6 9" id="KW-0812">Transmembrane</keyword>
<evidence type="ECO:0000256" key="7">
    <source>
        <dbReference type="ARBA" id="ARBA00022989"/>
    </source>
</evidence>
<accession>A0A3D8J8I8</accession>
<keyword evidence="3 9" id="KW-0813">Transport</keyword>
<evidence type="ECO:0000256" key="5">
    <source>
        <dbReference type="ARBA" id="ARBA00022592"/>
    </source>
</evidence>
<feature type="transmembrane region" description="Helical" evidence="9">
    <location>
        <begin position="145"/>
        <end position="168"/>
    </location>
</feature>
<feature type="transmembrane region" description="Helical" evidence="9">
    <location>
        <begin position="12"/>
        <end position="45"/>
    </location>
</feature>
<evidence type="ECO:0000256" key="1">
    <source>
        <dbReference type="ARBA" id="ARBA00004651"/>
    </source>
</evidence>
<dbReference type="InterPro" id="IPR035906">
    <property type="entry name" value="MetI-like_sf"/>
</dbReference>
<feature type="domain" description="ABC transmembrane type-1" evidence="11">
    <location>
        <begin position="69"/>
        <end position="278"/>
    </location>
</feature>
<evidence type="ECO:0000256" key="2">
    <source>
        <dbReference type="ARBA" id="ARBA00007069"/>
    </source>
</evidence>
<dbReference type="Proteomes" id="UP000256424">
    <property type="component" value="Unassembled WGS sequence"/>
</dbReference>
<evidence type="ECO:0000259" key="11">
    <source>
        <dbReference type="PROSITE" id="PS50928"/>
    </source>
</evidence>
<proteinExistence type="inferred from homology"/>
<dbReference type="InterPro" id="IPR051124">
    <property type="entry name" value="Phosphate_Transport_Permease"/>
</dbReference>
<evidence type="ECO:0000256" key="3">
    <source>
        <dbReference type="ARBA" id="ARBA00022448"/>
    </source>
</evidence>
<keyword evidence="7 9" id="KW-1133">Transmembrane helix</keyword>
<feature type="transmembrane region" description="Helical" evidence="9">
    <location>
        <begin position="189"/>
        <end position="210"/>
    </location>
</feature>
<comment type="similarity">
    <text evidence="2 10">Belongs to the binding-protein-dependent transport system permease family. CysTW subfamily.</text>
</comment>
<name>A0A3D8J8I8_9HELI</name>
<protein>
    <recommendedName>
        <fullName evidence="10">Phosphate transport system permease protein</fullName>
    </recommendedName>
</protein>
<evidence type="ECO:0000256" key="6">
    <source>
        <dbReference type="ARBA" id="ARBA00022692"/>
    </source>
</evidence>
<dbReference type="Pfam" id="PF00528">
    <property type="entry name" value="BPD_transp_1"/>
    <property type="match status" value="1"/>
</dbReference>
<keyword evidence="5 10" id="KW-0592">Phosphate transport</keyword>
<comment type="function">
    <text evidence="10">Part of the binding-protein-dependent transport system for phosphate; probably responsible for the translocation of the substrate across the membrane.</text>
</comment>
<dbReference type="SUPFAM" id="SSF161098">
    <property type="entry name" value="MetI-like"/>
    <property type="match status" value="1"/>
</dbReference>
<evidence type="ECO:0000256" key="4">
    <source>
        <dbReference type="ARBA" id="ARBA00022475"/>
    </source>
</evidence>